<dbReference type="Gene3D" id="1.10.8.80">
    <property type="entry name" value="Magnesium chelatase subunit I, C-Terminal domain"/>
    <property type="match status" value="1"/>
</dbReference>
<dbReference type="RefSeq" id="WP_079440976.1">
    <property type="nucleotide sequence ID" value="NZ_MZGT01000049.1"/>
</dbReference>
<keyword evidence="3" id="KW-0378">Hydrolase</keyword>
<proteinExistence type="predicted"/>
<dbReference type="GO" id="GO:0016887">
    <property type="term" value="F:ATP hydrolysis activity"/>
    <property type="evidence" value="ECO:0007669"/>
    <property type="project" value="InterPro"/>
</dbReference>
<keyword evidence="4" id="KW-1185">Reference proteome</keyword>
<dbReference type="EC" id="3.6.3.-" evidence="3"/>
<dbReference type="InterPro" id="IPR027417">
    <property type="entry name" value="P-loop_NTPase"/>
</dbReference>
<protein>
    <submittedName>
        <fullName evidence="3">ATPase RavA</fullName>
        <ecNumber evidence="3">3.6.3.-</ecNumber>
    </submittedName>
</protein>
<dbReference type="PANTHER" id="PTHR42759">
    <property type="entry name" value="MOXR FAMILY PROTEIN"/>
    <property type="match status" value="1"/>
</dbReference>
<organism evidence="3 4">
    <name type="scientific">Clostridium chromiireducens</name>
    <dbReference type="NCBI Taxonomy" id="225345"/>
    <lineage>
        <taxon>Bacteria</taxon>
        <taxon>Bacillati</taxon>
        <taxon>Bacillota</taxon>
        <taxon>Clostridia</taxon>
        <taxon>Eubacteriales</taxon>
        <taxon>Clostridiaceae</taxon>
        <taxon>Clostridium</taxon>
    </lineage>
</organism>
<evidence type="ECO:0000259" key="1">
    <source>
        <dbReference type="Pfam" id="PF07726"/>
    </source>
</evidence>
<dbReference type="OrthoDB" id="9808397at2"/>
<evidence type="ECO:0000259" key="2">
    <source>
        <dbReference type="Pfam" id="PF17863"/>
    </source>
</evidence>
<dbReference type="EMBL" id="MZGT01000049">
    <property type="protein sequence ID" value="OPJ59609.1"/>
    <property type="molecule type" value="Genomic_DNA"/>
</dbReference>
<dbReference type="CDD" id="cd00009">
    <property type="entry name" value="AAA"/>
    <property type="match status" value="1"/>
</dbReference>
<dbReference type="STRING" id="225345.CLCHR_33840"/>
<dbReference type="AlphaFoldDB" id="A0A1V4II64"/>
<dbReference type="SUPFAM" id="SSF52540">
    <property type="entry name" value="P-loop containing nucleoside triphosphate hydrolases"/>
    <property type="match status" value="1"/>
</dbReference>
<evidence type="ECO:0000313" key="3">
    <source>
        <dbReference type="EMBL" id="OPJ59609.1"/>
    </source>
</evidence>
<gene>
    <name evidence="3" type="primary">ravA</name>
    <name evidence="3" type="ORF">CLCHR_33840</name>
</gene>
<dbReference type="Proteomes" id="UP000191056">
    <property type="component" value="Unassembled WGS sequence"/>
</dbReference>
<dbReference type="PIRSF" id="PIRSF002849">
    <property type="entry name" value="AAA_ATPase_chaperone_MoxR_prd"/>
    <property type="match status" value="1"/>
</dbReference>
<dbReference type="InterPro" id="IPR011703">
    <property type="entry name" value="ATPase_AAA-3"/>
</dbReference>
<dbReference type="Pfam" id="PF17863">
    <property type="entry name" value="AAA_lid_2"/>
    <property type="match status" value="1"/>
</dbReference>
<dbReference type="InterPro" id="IPR041628">
    <property type="entry name" value="ChlI/MoxR_AAA_lid"/>
</dbReference>
<comment type="caution">
    <text evidence="3">The sequence shown here is derived from an EMBL/GenBank/DDBJ whole genome shotgun (WGS) entry which is preliminary data.</text>
</comment>
<reference evidence="3 4" key="1">
    <citation type="submission" date="2017-03" db="EMBL/GenBank/DDBJ databases">
        <title>Genome sequence of Clostridium chromiireducens DSM 23318.</title>
        <authorList>
            <person name="Poehlein A."/>
            <person name="Daniel R."/>
        </authorList>
    </citation>
    <scope>NUCLEOTIDE SEQUENCE [LARGE SCALE GENOMIC DNA]</scope>
    <source>
        <strain evidence="3 4">DSM 23318</strain>
    </source>
</reference>
<evidence type="ECO:0000313" key="4">
    <source>
        <dbReference type="Proteomes" id="UP000191056"/>
    </source>
</evidence>
<dbReference type="InterPro" id="IPR050764">
    <property type="entry name" value="CbbQ/NirQ/NorQ/GpvN"/>
</dbReference>
<accession>A0A1V4II64</accession>
<feature type="domain" description="ATPase AAA-3" evidence="1">
    <location>
        <begin position="37"/>
        <end position="167"/>
    </location>
</feature>
<dbReference type="GO" id="GO:0005524">
    <property type="term" value="F:ATP binding"/>
    <property type="evidence" value="ECO:0007669"/>
    <property type="project" value="InterPro"/>
</dbReference>
<dbReference type="Pfam" id="PF07726">
    <property type="entry name" value="AAA_3"/>
    <property type="match status" value="1"/>
</dbReference>
<dbReference type="PANTHER" id="PTHR42759:SF5">
    <property type="entry name" value="METHANOL DEHYDROGENASE REGULATOR"/>
    <property type="match status" value="1"/>
</dbReference>
<dbReference type="Gene3D" id="3.40.50.300">
    <property type="entry name" value="P-loop containing nucleotide triphosphate hydrolases"/>
    <property type="match status" value="1"/>
</dbReference>
<sequence>MEGHKIVDKIISNIEKVIVGKRKTLEFAMISILSEGHILLEDVPGTGKTTFAKTLAKTIGCGFNRIQFTPDTLPSDVTGVSIYNMQKGSFEFVKGSVMNHVVLVDEINRASPKTQASLLEAMAERQVTVDANTYILPRPFMVIATQNSIDSIGTYHLPEAQLDRFFMKLSMGYPNKEEEKNMVNKFLLNRQWREVNSVTDEYEICSMQDEVMKVEIHEDLVDYILKITQLSRNNEEITLGISPRATLDWIKGAQAMAYCRQRNYVIPDDVLEVFEPIIAHRILLSSETRMKRVSEKKVLSDIRGMIRIPIL</sequence>
<feature type="domain" description="ChlI/MoxR AAA lid" evidence="2">
    <location>
        <begin position="231"/>
        <end position="301"/>
    </location>
</feature>
<name>A0A1V4II64_9CLOT</name>